<evidence type="ECO:0000256" key="2">
    <source>
        <dbReference type="SAM" id="SignalP"/>
    </source>
</evidence>
<dbReference type="GeneID" id="66212391"/>
<keyword evidence="1" id="KW-0175">Coiled coil</keyword>
<reference evidence="4" key="2">
    <citation type="journal article" date="2022" name="J Glob Antimicrob Resist">
        <title>Comparative analysis of IMP-4- and OXA-58-containing plasmids of three carbapenemase-producing Acinetobacter ursingii strains in the Netherlands.</title>
        <authorList>
            <person name="Hendrickx A.P.A."/>
            <person name="Schade R.P."/>
            <person name="Landman F."/>
            <person name="Bosch T."/>
            <person name="Schouls L.M."/>
            <person name="van Dijk K."/>
        </authorList>
    </citation>
    <scope>NUCLEOTIDE SEQUENCE</scope>
    <source>
        <strain evidence="4">RIVM_C010761</strain>
    </source>
</reference>
<gene>
    <name evidence="3" type="ORF">I6I53_13200</name>
    <name evidence="4" type="ORF">LSO58_09810</name>
</gene>
<reference evidence="3 5" key="1">
    <citation type="submission" date="2021-01" db="EMBL/GenBank/DDBJ databases">
        <title>FDA dAtabase for Regulatory Grade micrObial Sequences (FDA-ARGOS): Supporting development and validation of Infectious Disease Dx tests.</title>
        <authorList>
            <person name="Sproer C."/>
            <person name="Gronow S."/>
            <person name="Severitt S."/>
            <person name="Schroder I."/>
            <person name="Tallon L."/>
            <person name="Sadzewicz L."/>
            <person name="Zhao X."/>
            <person name="Boylan J."/>
            <person name="Ott S."/>
            <person name="Bowen H."/>
            <person name="Vavikolanu K."/>
            <person name="Mehta A."/>
            <person name="Aluvathingal J."/>
            <person name="Nadendla S."/>
            <person name="Lowell S."/>
            <person name="Myers T."/>
            <person name="Yan Y."/>
            <person name="Sichtig H."/>
        </authorList>
    </citation>
    <scope>NUCLEOTIDE SEQUENCE [LARGE SCALE GENOMIC DNA]</scope>
    <source>
        <strain evidence="3 5">FDAARGOS_1096</strain>
    </source>
</reference>
<feature type="coiled-coil region" evidence="1">
    <location>
        <begin position="26"/>
        <end position="53"/>
    </location>
</feature>
<evidence type="ECO:0000256" key="1">
    <source>
        <dbReference type="SAM" id="Coils"/>
    </source>
</evidence>
<dbReference type="SUPFAM" id="SSF56935">
    <property type="entry name" value="Porins"/>
    <property type="match status" value="1"/>
</dbReference>
<dbReference type="Proteomes" id="UP001164081">
    <property type="component" value="Chromosome"/>
</dbReference>
<dbReference type="RefSeq" id="WP_004989243.1">
    <property type="nucleotide sequence ID" value="NZ_AP018824.1"/>
</dbReference>
<evidence type="ECO:0000313" key="4">
    <source>
        <dbReference type="EMBL" id="UYF74174.1"/>
    </source>
</evidence>
<dbReference type="Pfam" id="PF19577">
    <property type="entry name" value="DcaP"/>
    <property type="match status" value="1"/>
</dbReference>
<organism evidence="3 5">
    <name type="scientific">Acinetobacter ursingii</name>
    <dbReference type="NCBI Taxonomy" id="108980"/>
    <lineage>
        <taxon>Bacteria</taxon>
        <taxon>Pseudomonadati</taxon>
        <taxon>Pseudomonadota</taxon>
        <taxon>Gammaproteobacteria</taxon>
        <taxon>Moraxellales</taxon>
        <taxon>Moraxellaceae</taxon>
        <taxon>Acinetobacter</taxon>
    </lineage>
</organism>
<dbReference type="EMBL" id="CP068176">
    <property type="protein sequence ID" value="QQT85833.1"/>
    <property type="molecule type" value="Genomic_DNA"/>
</dbReference>
<accession>A0A3F3LAT5</accession>
<dbReference type="AlphaFoldDB" id="A0A3F3LAT5"/>
<sequence>MIKLNKLVLCMSTLGLSTISLPTFAAASEQQEIQQLRAEVAELRALIQQQAATQKQIVAEQKARPVVVASAPAVVVAQAPAAPAPANTKPGWFTLPDGQTQVKLYGSVRADATYDFKGTNADTTNINNPTNKVPLNSANATEDALNVTAATTRFGLDFSRPSDIGEITGKIEADFMGSSGTNGTGSLRVRHAYVNVGKWLAGQTTSPFVNVDTAPETVDFNGPMGYGSTRTVQVRYTQPIDANQKLLLALEGGDVDNITTGNTTVNANGVTSSGGNRFPAFTARYDFKTADNKFLVQAHALLHENRISSNDSNDEEKLGWGIGLGAKYKITDVDTVFANYYHVKGDNRYLLYGNPAYVASSNTDGSLNISESEFNSGLIGYSRTWSPKLRSTIAAGGIWYKDDNGYADFASRAATTAATRDGLNKTLYNIIVNSFYSPTKAIDLGVEYTYGQRKIFEQLDPNKSDDGDYSRLNLMAKYNF</sequence>
<dbReference type="InterPro" id="IPR045748">
    <property type="entry name" value="DcaP"/>
</dbReference>
<dbReference type="Proteomes" id="UP000595320">
    <property type="component" value="Chromosome"/>
</dbReference>
<proteinExistence type="predicted"/>
<keyword evidence="2" id="KW-0732">Signal</keyword>
<name>A0A3F3LAT5_9GAMM</name>
<evidence type="ECO:0000313" key="5">
    <source>
        <dbReference type="Proteomes" id="UP000595320"/>
    </source>
</evidence>
<dbReference type="EMBL" id="CP089044">
    <property type="protein sequence ID" value="UYF74174.1"/>
    <property type="molecule type" value="Genomic_DNA"/>
</dbReference>
<feature type="chain" id="PRO_5040591008" evidence="2">
    <location>
        <begin position="26"/>
        <end position="480"/>
    </location>
</feature>
<feature type="signal peptide" evidence="2">
    <location>
        <begin position="1"/>
        <end position="25"/>
    </location>
</feature>
<evidence type="ECO:0000313" key="3">
    <source>
        <dbReference type="EMBL" id="QQT85833.1"/>
    </source>
</evidence>
<protein>
    <submittedName>
        <fullName evidence="3">DcaP-like protein</fullName>
    </submittedName>
    <submittedName>
        <fullName evidence="4">Porin</fullName>
    </submittedName>
</protein>